<protein>
    <submittedName>
        <fullName evidence="3">SFRICE_025836</fullName>
    </submittedName>
</protein>
<dbReference type="InterPro" id="IPR029058">
    <property type="entry name" value="AB_hydrolase_fold"/>
</dbReference>
<accession>A0A2H1WF30</accession>
<dbReference type="SUPFAM" id="SSF53474">
    <property type="entry name" value="alpha/beta-Hydrolases"/>
    <property type="match status" value="1"/>
</dbReference>
<gene>
    <name evidence="3" type="ORF">SFRICE_025836</name>
</gene>
<evidence type="ECO:0000256" key="1">
    <source>
        <dbReference type="ARBA" id="ARBA00023180"/>
    </source>
</evidence>
<keyword evidence="1" id="KW-0325">Glycoprotein</keyword>
<dbReference type="Pfam" id="PF00135">
    <property type="entry name" value="COesterase"/>
    <property type="match status" value="1"/>
</dbReference>
<reference evidence="3" key="1">
    <citation type="submission" date="2016-07" db="EMBL/GenBank/DDBJ databases">
        <authorList>
            <person name="Bretaudeau A."/>
        </authorList>
    </citation>
    <scope>NUCLEOTIDE SEQUENCE</scope>
    <source>
        <strain evidence="3">Rice</strain>
        <tissue evidence="3">Whole body</tissue>
    </source>
</reference>
<dbReference type="EMBL" id="ODYU01008252">
    <property type="protein sequence ID" value="SOQ51679.1"/>
    <property type="molecule type" value="Genomic_DNA"/>
</dbReference>
<dbReference type="AlphaFoldDB" id="A0A2H1WF30"/>
<name>A0A2H1WF30_SPOFR</name>
<proteinExistence type="predicted"/>
<dbReference type="Gene3D" id="3.40.50.1820">
    <property type="entry name" value="alpha/beta hydrolase"/>
    <property type="match status" value="1"/>
</dbReference>
<evidence type="ECO:0000313" key="3">
    <source>
        <dbReference type="EMBL" id="SOQ51679.1"/>
    </source>
</evidence>
<organism evidence="3">
    <name type="scientific">Spodoptera frugiperda</name>
    <name type="common">Fall armyworm</name>
    <dbReference type="NCBI Taxonomy" id="7108"/>
    <lineage>
        <taxon>Eukaryota</taxon>
        <taxon>Metazoa</taxon>
        <taxon>Ecdysozoa</taxon>
        <taxon>Arthropoda</taxon>
        <taxon>Hexapoda</taxon>
        <taxon>Insecta</taxon>
        <taxon>Pterygota</taxon>
        <taxon>Neoptera</taxon>
        <taxon>Endopterygota</taxon>
        <taxon>Lepidoptera</taxon>
        <taxon>Glossata</taxon>
        <taxon>Ditrysia</taxon>
        <taxon>Noctuoidea</taxon>
        <taxon>Noctuidae</taxon>
        <taxon>Amphipyrinae</taxon>
        <taxon>Spodoptera</taxon>
    </lineage>
</organism>
<evidence type="ECO:0000259" key="2">
    <source>
        <dbReference type="Pfam" id="PF00135"/>
    </source>
</evidence>
<feature type="domain" description="Carboxylesterase type B" evidence="2">
    <location>
        <begin position="1"/>
        <end position="59"/>
    </location>
</feature>
<sequence>MVERVLTLWTNFAKYGNPTPDDSLGAKWAPYTLENQEYLDIGNELKAGTAPDAEETQFWDKLYEKYGL</sequence>
<dbReference type="InterPro" id="IPR002018">
    <property type="entry name" value="CarbesteraseB"/>
</dbReference>